<gene>
    <name evidence="2" type="ORF">QBC40DRAFT_301854</name>
</gene>
<keyword evidence="3" id="KW-1185">Reference proteome</keyword>
<sequence>MEFLDDSMTPTPQVSLLLGARRDIARALRCGASYASIMTRFSVLCKELRPPHSQGLPKFDRTRESLGGPGPLDFAGPQGLLFHSIPRDILTSLVLGTVVYESHDKQDPNGLKGLDSDGAGIYALGLKIHERNGKFLTAPEYKTLLNDFKQYVSIAKAMRDHQLVTVEQEGFVKEIDNQLGKWDKESVRFIKDNTRHAHAKLVYASLRRRWQALDQADPSGTVFSVKSPLYIGCSGDINKRWVDYSSHKQTHRQTLHGANKFLVLVTSLLKYRHLGVDIGRLAVLRIWEDGQLKDAELMVTLLANSYTVQDGFNVQEGGGTNDYLANMNPEKVADYREYVYGVMPHLRKNCEHSVAEVELAQRVAKEEEELEALQRKLDSLMESSALEEQRERVDGLIKTIPQMEKLIKAAQNRLQLRLQEKEALQCLVRSTGT</sequence>
<accession>A0AAN6XBE8</accession>
<evidence type="ECO:0000313" key="2">
    <source>
        <dbReference type="EMBL" id="KAK4194727.1"/>
    </source>
</evidence>
<evidence type="ECO:0000256" key="1">
    <source>
        <dbReference type="SAM" id="Coils"/>
    </source>
</evidence>
<organism evidence="2 3">
    <name type="scientific">Triangularia verruculosa</name>
    <dbReference type="NCBI Taxonomy" id="2587418"/>
    <lineage>
        <taxon>Eukaryota</taxon>
        <taxon>Fungi</taxon>
        <taxon>Dikarya</taxon>
        <taxon>Ascomycota</taxon>
        <taxon>Pezizomycotina</taxon>
        <taxon>Sordariomycetes</taxon>
        <taxon>Sordariomycetidae</taxon>
        <taxon>Sordariales</taxon>
        <taxon>Podosporaceae</taxon>
        <taxon>Triangularia</taxon>
    </lineage>
</organism>
<protein>
    <submittedName>
        <fullName evidence="2">Uncharacterized protein</fullName>
    </submittedName>
</protein>
<name>A0AAN6XBE8_9PEZI</name>
<comment type="caution">
    <text evidence="2">The sequence shown here is derived from an EMBL/GenBank/DDBJ whole genome shotgun (WGS) entry which is preliminary data.</text>
</comment>
<dbReference type="EMBL" id="MU864043">
    <property type="protein sequence ID" value="KAK4194727.1"/>
    <property type="molecule type" value="Genomic_DNA"/>
</dbReference>
<dbReference type="AlphaFoldDB" id="A0AAN6XBE8"/>
<evidence type="ECO:0000313" key="3">
    <source>
        <dbReference type="Proteomes" id="UP001303160"/>
    </source>
</evidence>
<feature type="coiled-coil region" evidence="1">
    <location>
        <begin position="356"/>
        <end position="390"/>
    </location>
</feature>
<reference evidence="2" key="2">
    <citation type="submission" date="2023-05" db="EMBL/GenBank/DDBJ databases">
        <authorList>
            <consortium name="Lawrence Berkeley National Laboratory"/>
            <person name="Steindorff A."/>
            <person name="Hensen N."/>
            <person name="Bonometti L."/>
            <person name="Westerberg I."/>
            <person name="Brannstrom I.O."/>
            <person name="Guillou S."/>
            <person name="Cros-Aarteil S."/>
            <person name="Calhoun S."/>
            <person name="Haridas S."/>
            <person name="Kuo A."/>
            <person name="Mondo S."/>
            <person name="Pangilinan J."/>
            <person name="Riley R."/>
            <person name="Labutti K."/>
            <person name="Andreopoulos B."/>
            <person name="Lipzen A."/>
            <person name="Chen C."/>
            <person name="Yanf M."/>
            <person name="Daum C."/>
            <person name="Ng V."/>
            <person name="Clum A."/>
            <person name="Ohm R."/>
            <person name="Martin F."/>
            <person name="Silar P."/>
            <person name="Natvig D."/>
            <person name="Lalanne C."/>
            <person name="Gautier V."/>
            <person name="Ament-Velasquez S.L."/>
            <person name="Kruys A."/>
            <person name="Hutchinson M.I."/>
            <person name="Powell A.J."/>
            <person name="Barry K."/>
            <person name="Miller A.N."/>
            <person name="Grigoriev I.V."/>
            <person name="Debuchy R."/>
            <person name="Gladieux P."/>
            <person name="Thoren M.H."/>
            <person name="Johannesson H."/>
        </authorList>
    </citation>
    <scope>NUCLEOTIDE SEQUENCE</scope>
    <source>
        <strain evidence="2">CBS 315.58</strain>
    </source>
</reference>
<keyword evidence="1" id="KW-0175">Coiled coil</keyword>
<proteinExistence type="predicted"/>
<dbReference type="Proteomes" id="UP001303160">
    <property type="component" value="Unassembled WGS sequence"/>
</dbReference>
<reference evidence="2" key="1">
    <citation type="journal article" date="2023" name="Mol. Phylogenet. Evol.">
        <title>Genome-scale phylogeny and comparative genomics of the fungal order Sordariales.</title>
        <authorList>
            <person name="Hensen N."/>
            <person name="Bonometti L."/>
            <person name="Westerberg I."/>
            <person name="Brannstrom I.O."/>
            <person name="Guillou S."/>
            <person name="Cros-Aarteil S."/>
            <person name="Calhoun S."/>
            <person name="Haridas S."/>
            <person name="Kuo A."/>
            <person name="Mondo S."/>
            <person name="Pangilinan J."/>
            <person name="Riley R."/>
            <person name="LaButti K."/>
            <person name="Andreopoulos B."/>
            <person name="Lipzen A."/>
            <person name="Chen C."/>
            <person name="Yan M."/>
            <person name="Daum C."/>
            <person name="Ng V."/>
            <person name="Clum A."/>
            <person name="Steindorff A."/>
            <person name="Ohm R.A."/>
            <person name="Martin F."/>
            <person name="Silar P."/>
            <person name="Natvig D.O."/>
            <person name="Lalanne C."/>
            <person name="Gautier V."/>
            <person name="Ament-Velasquez S.L."/>
            <person name="Kruys A."/>
            <person name="Hutchinson M.I."/>
            <person name="Powell A.J."/>
            <person name="Barry K."/>
            <person name="Miller A.N."/>
            <person name="Grigoriev I.V."/>
            <person name="Debuchy R."/>
            <person name="Gladieux P."/>
            <person name="Hiltunen Thoren M."/>
            <person name="Johannesson H."/>
        </authorList>
    </citation>
    <scope>NUCLEOTIDE SEQUENCE</scope>
    <source>
        <strain evidence="2">CBS 315.58</strain>
    </source>
</reference>